<organism evidence="2 3">
    <name type="scientific">Popillia japonica</name>
    <name type="common">Japanese beetle</name>
    <dbReference type="NCBI Taxonomy" id="7064"/>
    <lineage>
        <taxon>Eukaryota</taxon>
        <taxon>Metazoa</taxon>
        <taxon>Ecdysozoa</taxon>
        <taxon>Arthropoda</taxon>
        <taxon>Hexapoda</taxon>
        <taxon>Insecta</taxon>
        <taxon>Pterygota</taxon>
        <taxon>Neoptera</taxon>
        <taxon>Endopterygota</taxon>
        <taxon>Coleoptera</taxon>
        <taxon>Polyphaga</taxon>
        <taxon>Scarabaeiformia</taxon>
        <taxon>Scarabaeidae</taxon>
        <taxon>Rutelinae</taxon>
        <taxon>Popillia</taxon>
    </lineage>
</organism>
<evidence type="ECO:0000256" key="1">
    <source>
        <dbReference type="SAM" id="MobiDB-lite"/>
    </source>
</evidence>
<feature type="region of interest" description="Disordered" evidence="1">
    <location>
        <begin position="314"/>
        <end position="346"/>
    </location>
</feature>
<evidence type="ECO:0000313" key="3">
    <source>
        <dbReference type="Proteomes" id="UP001458880"/>
    </source>
</evidence>
<dbReference type="Proteomes" id="UP001458880">
    <property type="component" value="Unassembled WGS sequence"/>
</dbReference>
<accession>A0AAW1KUW3</accession>
<feature type="compositionally biased region" description="Polar residues" evidence="1">
    <location>
        <begin position="337"/>
        <end position="346"/>
    </location>
</feature>
<keyword evidence="3" id="KW-1185">Reference proteome</keyword>
<dbReference type="AlphaFoldDB" id="A0AAW1KUW3"/>
<proteinExistence type="predicted"/>
<comment type="caution">
    <text evidence="2">The sequence shown here is derived from an EMBL/GenBank/DDBJ whole genome shotgun (WGS) entry which is preliminary data.</text>
</comment>
<dbReference type="EMBL" id="JASPKY010000181">
    <property type="protein sequence ID" value="KAK9723333.1"/>
    <property type="molecule type" value="Genomic_DNA"/>
</dbReference>
<reference evidence="2 3" key="1">
    <citation type="journal article" date="2024" name="BMC Genomics">
        <title>De novo assembly and annotation of Popillia japonica's genome with initial clues to its potential as an invasive pest.</title>
        <authorList>
            <person name="Cucini C."/>
            <person name="Boschi S."/>
            <person name="Funari R."/>
            <person name="Cardaioli E."/>
            <person name="Iannotti N."/>
            <person name="Marturano G."/>
            <person name="Paoli F."/>
            <person name="Bruttini M."/>
            <person name="Carapelli A."/>
            <person name="Frati F."/>
            <person name="Nardi F."/>
        </authorList>
    </citation>
    <scope>NUCLEOTIDE SEQUENCE [LARGE SCALE GENOMIC DNA]</scope>
    <source>
        <strain evidence="2">DMR45628</strain>
    </source>
</reference>
<sequence>MPTVSGWFNIVDFSNKCNGQIKISVTPLENLNRFKIHNFPFLQPQSNPSVSVRENKVPPKIPVEKMDEPGELLSRALKRKFTELDEITQRLRLRLSHVTNDESDNSNDDAADEFERDINTLCVEEDYDMINFETETPYISQNASHALLQIDCDFNPDKEDEIPMLSLAQNVNNYKDSSNDEAESNAINMNSITPGATDASSLNVDSSDRNAGYVNQLDKQLMEGRQKIDSLLEKLSLLNHNEAEIFDSRYVSGCSAKPETSKLSTDNILKDIGKDVDLISTDVSSENNSALEYAHKKPFDISSSTSSNSGLLITQQSEFRLAPDGAGNTPEDKLKHSNTMVSSSDT</sequence>
<protein>
    <submittedName>
        <fullName evidence="2">Uncharacterized protein</fullName>
    </submittedName>
</protein>
<name>A0AAW1KUW3_POPJA</name>
<gene>
    <name evidence="2" type="ORF">QE152_g19266</name>
</gene>
<evidence type="ECO:0000313" key="2">
    <source>
        <dbReference type="EMBL" id="KAK9723333.1"/>
    </source>
</evidence>